<name>A0AAE1WPJ6_9LAMI</name>
<accession>A0AAE1WPJ6</accession>
<keyword evidence="4" id="KW-0732">Signal</keyword>
<evidence type="ECO:0000256" key="1">
    <source>
        <dbReference type="ARBA" id="ARBA00010838"/>
    </source>
</evidence>
<proteinExistence type="inferred from homology"/>
<feature type="chain" id="PRO_5042272344" evidence="4">
    <location>
        <begin position="16"/>
        <end position="409"/>
    </location>
</feature>
<protein>
    <submittedName>
        <fullName evidence="5">Beta-glucosidase 12</fullName>
    </submittedName>
</protein>
<evidence type="ECO:0000313" key="6">
    <source>
        <dbReference type="Proteomes" id="UP001289374"/>
    </source>
</evidence>
<reference evidence="5" key="2">
    <citation type="journal article" date="2024" name="Plant">
        <title>Genomic evolution and insights into agronomic trait innovations of Sesamum species.</title>
        <authorList>
            <person name="Miao H."/>
            <person name="Wang L."/>
            <person name="Qu L."/>
            <person name="Liu H."/>
            <person name="Sun Y."/>
            <person name="Le M."/>
            <person name="Wang Q."/>
            <person name="Wei S."/>
            <person name="Zheng Y."/>
            <person name="Lin W."/>
            <person name="Duan Y."/>
            <person name="Cao H."/>
            <person name="Xiong S."/>
            <person name="Wang X."/>
            <person name="Wei L."/>
            <person name="Li C."/>
            <person name="Ma Q."/>
            <person name="Ju M."/>
            <person name="Zhao R."/>
            <person name="Li G."/>
            <person name="Mu C."/>
            <person name="Tian Q."/>
            <person name="Mei H."/>
            <person name="Zhang T."/>
            <person name="Gao T."/>
            <person name="Zhang H."/>
        </authorList>
    </citation>
    <scope>NUCLEOTIDE SEQUENCE</scope>
    <source>
        <strain evidence="5">K16</strain>
    </source>
</reference>
<dbReference type="Proteomes" id="UP001289374">
    <property type="component" value="Unassembled WGS sequence"/>
</dbReference>
<gene>
    <name evidence="5" type="ORF">Sango_1551600</name>
</gene>
<dbReference type="EMBL" id="JACGWL010000008">
    <property type="protein sequence ID" value="KAK4397150.1"/>
    <property type="molecule type" value="Genomic_DNA"/>
</dbReference>
<evidence type="ECO:0000313" key="5">
    <source>
        <dbReference type="EMBL" id="KAK4397150.1"/>
    </source>
</evidence>
<dbReference type="PANTHER" id="PTHR10353:SF318">
    <property type="entry name" value="BETA-GLUCOSIDASE 31-RELATED"/>
    <property type="match status" value="1"/>
</dbReference>
<evidence type="ECO:0000256" key="2">
    <source>
        <dbReference type="ARBA" id="ARBA00022801"/>
    </source>
</evidence>
<reference evidence="5" key="1">
    <citation type="submission" date="2020-06" db="EMBL/GenBank/DDBJ databases">
        <authorList>
            <person name="Li T."/>
            <person name="Hu X."/>
            <person name="Zhang T."/>
            <person name="Song X."/>
            <person name="Zhang H."/>
            <person name="Dai N."/>
            <person name="Sheng W."/>
            <person name="Hou X."/>
            <person name="Wei L."/>
        </authorList>
    </citation>
    <scope>NUCLEOTIDE SEQUENCE</scope>
    <source>
        <strain evidence="5">K16</strain>
        <tissue evidence="5">Leaf</tissue>
    </source>
</reference>
<dbReference type="Gene3D" id="3.20.20.80">
    <property type="entry name" value="Glycosidases"/>
    <property type="match status" value="2"/>
</dbReference>
<evidence type="ECO:0000256" key="4">
    <source>
        <dbReference type="SAM" id="SignalP"/>
    </source>
</evidence>
<dbReference type="SUPFAM" id="SSF51445">
    <property type="entry name" value="(Trans)glycosidases"/>
    <property type="match status" value="1"/>
</dbReference>
<keyword evidence="6" id="KW-1185">Reference proteome</keyword>
<comment type="similarity">
    <text evidence="1 3">Belongs to the glycosyl hydrolase 1 family.</text>
</comment>
<sequence>MAALRLLFLICSSFASLFTHIISPHYNRNSFPEGFVFGAASSAYQYEGAAFEVERTKHMGQLHPQFPGALPATGDGGRLAIIHNQTQMCGVGYGESFSAQWWGGIAAPSMWWEAKWGVNKEGIAFYNNVFNELLANGITPFVTLFHWDVPQALEDEYLGFLNPLIVDDFKDFAELCFKKFGDRIKHWITVNEPSAFAASGYDGGSIGSIAPGRCSSRDVCAQGNSATEPYIVVHHLLLAHAAAAKLYKEKYQPIQKGKVGIVVVTDWMVPYSSHELDVKAAQRALDFVYGWIMNPLVYGEYPRIMQCLVGNRLPKFTKEQATMVKGSFDYLGLNYYTGNYAAHISCRKGNISSTTDNMVRLSTDINGVPIGKPTALKYLFVYPKGLHDLLVYTKKNTTIQLFTSQKPVN</sequence>
<dbReference type="InterPro" id="IPR001360">
    <property type="entry name" value="Glyco_hydro_1"/>
</dbReference>
<dbReference type="GO" id="GO:0005975">
    <property type="term" value="P:carbohydrate metabolic process"/>
    <property type="evidence" value="ECO:0007669"/>
    <property type="project" value="InterPro"/>
</dbReference>
<organism evidence="5 6">
    <name type="scientific">Sesamum angolense</name>
    <dbReference type="NCBI Taxonomy" id="2727404"/>
    <lineage>
        <taxon>Eukaryota</taxon>
        <taxon>Viridiplantae</taxon>
        <taxon>Streptophyta</taxon>
        <taxon>Embryophyta</taxon>
        <taxon>Tracheophyta</taxon>
        <taxon>Spermatophyta</taxon>
        <taxon>Magnoliopsida</taxon>
        <taxon>eudicotyledons</taxon>
        <taxon>Gunneridae</taxon>
        <taxon>Pentapetalae</taxon>
        <taxon>asterids</taxon>
        <taxon>lamiids</taxon>
        <taxon>Lamiales</taxon>
        <taxon>Pedaliaceae</taxon>
        <taxon>Sesamum</taxon>
    </lineage>
</organism>
<dbReference type="GO" id="GO:0008422">
    <property type="term" value="F:beta-glucosidase activity"/>
    <property type="evidence" value="ECO:0007669"/>
    <property type="project" value="TreeGrafter"/>
</dbReference>
<dbReference type="PROSITE" id="PS00653">
    <property type="entry name" value="GLYCOSYL_HYDROL_F1_2"/>
    <property type="match status" value="1"/>
</dbReference>
<feature type="signal peptide" evidence="4">
    <location>
        <begin position="1"/>
        <end position="15"/>
    </location>
</feature>
<dbReference type="InterPro" id="IPR033132">
    <property type="entry name" value="GH_1_N_CS"/>
</dbReference>
<dbReference type="AlphaFoldDB" id="A0AAE1WPJ6"/>
<dbReference type="Pfam" id="PF00232">
    <property type="entry name" value="Glyco_hydro_1"/>
    <property type="match status" value="1"/>
</dbReference>
<comment type="caution">
    <text evidence="5">The sequence shown here is derived from an EMBL/GenBank/DDBJ whole genome shotgun (WGS) entry which is preliminary data.</text>
</comment>
<dbReference type="PANTHER" id="PTHR10353">
    <property type="entry name" value="GLYCOSYL HYDROLASE"/>
    <property type="match status" value="1"/>
</dbReference>
<dbReference type="InterPro" id="IPR017853">
    <property type="entry name" value="GH"/>
</dbReference>
<keyword evidence="2" id="KW-0378">Hydrolase</keyword>
<evidence type="ECO:0000256" key="3">
    <source>
        <dbReference type="RuleBase" id="RU003690"/>
    </source>
</evidence>